<dbReference type="Proteomes" id="UP000448575">
    <property type="component" value="Unassembled WGS sequence"/>
</dbReference>
<feature type="chain" id="PRO_5026938093" description="Histidine phosphatase family protein" evidence="1">
    <location>
        <begin position="22"/>
        <end position="165"/>
    </location>
</feature>
<dbReference type="RefSeq" id="WP_161027932.1">
    <property type="nucleotide sequence ID" value="NZ_WWCJ01000023.1"/>
</dbReference>
<feature type="signal peptide" evidence="1">
    <location>
        <begin position="1"/>
        <end position="21"/>
    </location>
</feature>
<comment type="caution">
    <text evidence="2">The sequence shown here is derived from an EMBL/GenBank/DDBJ whole genome shotgun (WGS) entry which is preliminary data.</text>
</comment>
<dbReference type="Pfam" id="PF00300">
    <property type="entry name" value="His_Phos_1"/>
    <property type="match status" value="1"/>
</dbReference>
<evidence type="ECO:0000313" key="2">
    <source>
        <dbReference type="EMBL" id="MYN04980.1"/>
    </source>
</evidence>
<name>A0A6N9HN84_9BURK</name>
<dbReference type="InterPro" id="IPR029033">
    <property type="entry name" value="His_PPase_superfam"/>
</dbReference>
<proteinExistence type="predicted"/>
<accession>A0A6N9HN84</accession>
<keyword evidence="3" id="KW-1185">Reference proteome</keyword>
<dbReference type="InterPro" id="IPR013078">
    <property type="entry name" value="His_Pase_superF_clade-1"/>
</dbReference>
<dbReference type="Gene3D" id="3.40.50.1240">
    <property type="entry name" value="Phosphoglycerate mutase-like"/>
    <property type="match status" value="1"/>
</dbReference>
<gene>
    <name evidence="2" type="ORF">GTP41_23065</name>
</gene>
<dbReference type="SMART" id="SM00855">
    <property type="entry name" value="PGAM"/>
    <property type="match status" value="1"/>
</dbReference>
<dbReference type="CDD" id="cd07067">
    <property type="entry name" value="HP_PGM_like"/>
    <property type="match status" value="1"/>
</dbReference>
<dbReference type="EMBL" id="WWCJ01000023">
    <property type="protein sequence ID" value="MYN04980.1"/>
    <property type="molecule type" value="Genomic_DNA"/>
</dbReference>
<dbReference type="SUPFAM" id="SSF53254">
    <property type="entry name" value="Phosphoglycerate mutase-like"/>
    <property type="match status" value="1"/>
</dbReference>
<keyword evidence="1" id="KW-0732">Signal</keyword>
<evidence type="ECO:0000313" key="3">
    <source>
        <dbReference type="Proteomes" id="UP000448575"/>
    </source>
</evidence>
<dbReference type="AlphaFoldDB" id="A0A6N9HN84"/>
<evidence type="ECO:0008006" key="4">
    <source>
        <dbReference type="Google" id="ProtNLM"/>
    </source>
</evidence>
<sequence>MKSLYSLLLAASIALPLQACAETYHIYVSRHGEKAVSESKDPPLTAAGEQRAHRIALMLKDAGIKQVYSTAYQRTRQTATPTAQQFGVPVQTYDPGKHAEFAKQLRSAAGGNALLVGHSNTVPDLVRQLGGEPGAEIADDEYSRLYQLTFTDDGKVATRVLSSQP</sequence>
<reference evidence="2 3" key="1">
    <citation type="submission" date="2019-12" db="EMBL/GenBank/DDBJ databases">
        <title>Novel species isolated from a subtropical stream in China.</title>
        <authorList>
            <person name="Lu H."/>
        </authorList>
    </citation>
    <scope>NUCLEOTIDE SEQUENCE [LARGE SCALE GENOMIC DNA]</scope>
    <source>
        <strain evidence="2 3">DS3</strain>
    </source>
</reference>
<evidence type="ECO:0000256" key="1">
    <source>
        <dbReference type="SAM" id="SignalP"/>
    </source>
</evidence>
<organism evidence="2 3">
    <name type="scientific">Pseudoduganella guangdongensis</name>
    <dbReference type="NCBI Taxonomy" id="2692179"/>
    <lineage>
        <taxon>Bacteria</taxon>
        <taxon>Pseudomonadati</taxon>
        <taxon>Pseudomonadota</taxon>
        <taxon>Betaproteobacteria</taxon>
        <taxon>Burkholderiales</taxon>
        <taxon>Oxalobacteraceae</taxon>
        <taxon>Telluria group</taxon>
        <taxon>Pseudoduganella</taxon>
    </lineage>
</organism>
<protein>
    <recommendedName>
        <fullName evidence="4">Histidine phosphatase family protein</fullName>
    </recommendedName>
</protein>